<accession>A0A9J6DLY2</accession>
<organism evidence="1 2">
    <name type="scientific">Rhipicephalus microplus</name>
    <name type="common">Cattle tick</name>
    <name type="synonym">Boophilus microplus</name>
    <dbReference type="NCBI Taxonomy" id="6941"/>
    <lineage>
        <taxon>Eukaryota</taxon>
        <taxon>Metazoa</taxon>
        <taxon>Ecdysozoa</taxon>
        <taxon>Arthropoda</taxon>
        <taxon>Chelicerata</taxon>
        <taxon>Arachnida</taxon>
        <taxon>Acari</taxon>
        <taxon>Parasitiformes</taxon>
        <taxon>Ixodida</taxon>
        <taxon>Ixodoidea</taxon>
        <taxon>Ixodidae</taxon>
        <taxon>Rhipicephalinae</taxon>
        <taxon>Rhipicephalus</taxon>
        <taxon>Boophilus</taxon>
    </lineage>
</organism>
<name>A0A9J6DLY2_RHIMP</name>
<gene>
    <name evidence="1" type="ORF">HPB51_006351</name>
</gene>
<evidence type="ECO:0000313" key="1">
    <source>
        <dbReference type="EMBL" id="KAH8022921.1"/>
    </source>
</evidence>
<proteinExistence type="predicted"/>
<comment type="caution">
    <text evidence="1">The sequence shown here is derived from an EMBL/GenBank/DDBJ whole genome shotgun (WGS) entry which is preliminary data.</text>
</comment>
<dbReference type="AlphaFoldDB" id="A0A9J6DLY2"/>
<dbReference type="EMBL" id="JABSTU010000008">
    <property type="protein sequence ID" value="KAH8022921.1"/>
    <property type="molecule type" value="Genomic_DNA"/>
</dbReference>
<sequence length="213" mass="22383">MPSGQTSAGATCFGVRSLIAKAFLAVNHQFNTGGAYRDRHFTLPAPVWLYAAKGRATPGKLRSSNGSDCATRAPCFSVDEFFCLSEQNKADGPSSSELHATSLAAAAAAGSSSARRGEEESPVLDEAVSVAPPHHLVTSRCTVTRCPLAPRRRSPGALPSRQGNAAAALLTRPSPLYTQSLHQAKSVQHVNPTCTGQGLYPELAPWPSSPSWS</sequence>
<keyword evidence="2" id="KW-1185">Reference proteome</keyword>
<protein>
    <submittedName>
        <fullName evidence="1">Uncharacterized protein</fullName>
    </submittedName>
</protein>
<reference evidence="1" key="2">
    <citation type="submission" date="2021-09" db="EMBL/GenBank/DDBJ databases">
        <authorList>
            <person name="Jia N."/>
            <person name="Wang J."/>
            <person name="Shi W."/>
            <person name="Du L."/>
            <person name="Sun Y."/>
            <person name="Zhan W."/>
            <person name="Jiang J."/>
            <person name="Wang Q."/>
            <person name="Zhang B."/>
            <person name="Ji P."/>
            <person name="Sakyi L.B."/>
            <person name="Cui X."/>
            <person name="Yuan T."/>
            <person name="Jiang B."/>
            <person name="Yang W."/>
            <person name="Lam T.T.-Y."/>
            <person name="Chang Q."/>
            <person name="Ding S."/>
            <person name="Wang X."/>
            <person name="Zhu J."/>
            <person name="Ruan X."/>
            <person name="Zhao L."/>
            <person name="Wei J."/>
            <person name="Que T."/>
            <person name="Du C."/>
            <person name="Cheng J."/>
            <person name="Dai P."/>
            <person name="Han X."/>
            <person name="Huang E."/>
            <person name="Gao Y."/>
            <person name="Liu J."/>
            <person name="Shao H."/>
            <person name="Ye R."/>
            <person name="Li L."/>
            <person name="Wei W."/>
            <person name="Wang X."/>
            <person name="Wang C."/>
            <person name="Huo Q."/>
            <person name="Li W."/>
            <person name="Guo W."/>
            <person name="Chen H."/>
            <person name="Chen S."/>
            <person name="Zhou L."/>
            <person name="Zhou L."/>
            <person name="Ni X."/>
            <person name="Tian J."/>
            <person name="Zhou Y."/>
            <person name="Sheng Y."/>
            <person name="Liu T."/>
            <person name="Pan Y."/>
            <person name="Xia L."/>
            <person name="Li J."/>
            <person name="Zhao F."/>
            <person name="Cao W."/>
        </authorList>
    </citation>
    <scope>NUCLEOTIDE SEQUENCE</scope>
    <source>
        <strain evidence="1">Rmic-2018</strain>
        <tissue evidence="1">Larvae</tissue>
    </source>
</reference>
<evidence type="ECO:0000313" key="2">
    <source>
        <dbReference type="Proteomes" id="UP000821866"/>
    </source>
</evidence>
<dbReference type="Proteomes" id="UP000821866">
    <property type="component" value="Chromosome 6"/>
</dbReference>
<reference evidence="1" key="1">
    <citation type="journal article" date="2020" name="Cell">
        <title>Large-Scale Comparative Analyses of Tick Genomes Elucidate Their Genetic Diversity and Vector Capacities.</title>
        <authorList>
            <consortium name="Tick Genome and Microbiome Consortium (TIGMIC)"/>
            <person name="Jia N."/>
            <person name="Wang J."/>
            <person name="Shi W."/>
            <person name="Du L."/>
            <person name="Sun Y."/>
            <person name="Zhan W."/>
            <person name="Jiang J.F."/>
            <person name="Wang Q."/>
            <person name="Zhang B."/>
            <person name="Ji P."/>
            <person name="Bell-Sakyi L."/>
            <person name="Cui X.M."/>
            <person name="Yuan T.T."/>
            <person name="Jiang B.G."/>
            <person name="Yang W.F."/>
            <person name="Lam T.T."/>
            <person name="Chang Q.C."/>
            <person name="Ding S.J."/>
            <person name="Wang X.J."/>
            <person name="Zhu J.G."/>
            <person name="Ruan X.D."/>
            <person name="Zhao L."/>
            <person name="Wei J.T."/>
            <person name="Ye R.Z."/>
            <person name="Que T.C."/>
            <person name="Du C.H."/>
            <person name="Zhou Y.H."/>
            <person name="Cheng J.X."/>
            <person name="Dai P.F."/>
            <person name="Guo W.B."/>
            <person name="Han X.H."/>
            <person name="Huang E.J."/>
            <person name="Li L.F."/>
            <person name="Wei W."/>
            <person name="Gao Y.C."/>
            <person name="Liu J.Z."/>
            <person name="Shao H.Z."/>
            <person name="Wang X."/>
            <person name="Wang C.C."/>
            <person name="Yang T.C."/>
            <person name="Huo Q.B."/>
            <person name="Li W."/>
            <person name="Chen H.Y."/>
            <person name="Chen S.E."/>
            <person name="Zhou L.G."/>
            <person name="Ni X.B."/>
            <person name="Tian J.H."/>
            <person name="Sheng Y."/>
            <person name="Liu T."/>
            <person name="Pan Y.S."/>
            <person name="Xia L.Y."/>
            <person name="Li J."/>
            <person name="Zhao F."/>
            <person name="Cao W.C."/>
        </authorList>
    </citation>
    <scope>NUCLEOTIDE SEQUENCE</scope>
    <source>
        <strain evidence="1">Rmic-2018</strain>
    </source>
</reference>